<feature type="transmembrane region" description="Helical" evidence="6">
    <location>
        <begin position="333"/>
        <end position="356"/>
    </location>
</feature>
<feature type="transmembrane region" description="Helical" evidence="6">
    <location>
        <begin position="172"/>
        <end position="191"/>
    </location>
</feature>
<dbReference type="InterPro" id="IPR000849">
    <property type="entry name" value="Sugar_P_transporter"/>
</dbReference>
<dbReference type="Gene3D" id="1.20.1250.20">
    <property type="entry name" value="MFS general substrate transporter like domains"/>
    <property type="match status" value="2"/>
</dbReference>
<dbReference type="InterPro" id="IPR021159">
    <property type="entry name" value="Sugar-P_transporter_CS"/>
</dbReference>
<dbReference type="GO" id="GO:0005789">
    <property type="term" value="C:endoplasmic reticulum membrane"/>
    <property type="evidence" value="ECO:0007669"/>
    <property type="project" value="TreeGrafter"/>
</dbReference>
<dbReference type="GeneTree" id="ENSGT00730000111086"/>
<evidence type="ECO:0000256" key="2">
    <source>
        <dbReference type="ARBA" id="ARBA00009598"/>
    </source>
</evidence>
<dbReference type="InterPro" id="IPR036259">
    <property type="entry name" value="MFS_trans_sf"/>
</dbReference>
<evidence type="ECO:0000256" key="5">
    <source>
        <dbReference type="ARBA" id="ARBA00023136"/>
    </source>
</evidence>
<keyword evidence="9" id="KW-1185">Reference proteome</keyword>
<accession>M3XKP9</accession>
<organism evidence="8 9">
    <name type="scientific">Latimeria chalumnae</name>
    <name type="common">Coelacanth</name>
    <dbReference type="NCBI Taxonomy" id="7897"/>
    <lineage>
        <taxon>Eukaryota</taxon>
        <taxon>Metazoa</taxon>
        <taxon>Chordata</taxon>
        <taxon>Craniata</taxon>
        <taxon>Vertebrata</taxon>
        <taxon>Euteleostomi</taxon>
        <taxon>Coelacanthiformes</taxon>
        <taxon>Coelacanthidae</taxon>
        <taxon>Latimeria</taxon>
    </lineage>
</organism>
<keyword evidence="3 6" id="KW-0812">Transmembrane</keyword>
<dbReference type="STRING" id="7897.ENSLACP00000023305"/>
<reference evidence="9" key="1">
    <citation type="submission" date="2011-08" db="EMBL/GenBank/DDBJ databases">
        <title>The draft genome of Latimeria chalumnae.</title>
        <authorList>
            <person name="Di Palma F."/>
            <person name="Alfoldi J."/>
            <person name="Johnson J."/>
            <person name="Berlin A."/>
            <person name="Gnerre S."/>
            <person name="Jaffe D."/>
            <person name="MacCallum I."/>
            <person name="Young S."/>
            <person name="Walker B.J."/>
            <person name="Lander E."/>
            <person name="Lindblad-Toh K."/>
        </authorList>
    </citation>
    <scope>NUCLEOTIDE SEQUENCE [LARGE SCALE GENOMIC DNA]</scope>
    <source>
        <strain evidence="9">Wild caught</strain>
    </source>
</reference>
<dbReference type="EMBL" id="AFYH01011852">
    <property type="status" value="NOT_ANNOTATED_CDS"/>
    <property type="molecule type" value="Genomic_DNA"/>
</dbReference>
<dbReference type="InterPro" id="IPR051337">
    <property type="entry name" value="OPA_Antiporter"/>
</dbReference>
<evidence type="ECO:0000259" key="7">
    <source>
        <dbReference type="PROSITE" id="PS50850"/>
    </source>
</evidence>
<comment type="similarity">
    <text evidence="2">Belongs to the major facilitator superfamily. Organophosphate:Pi antiporter (OPA) (TC 2.A.1.4) family.</text>
</comment>
<comment type="subcellular location">
    <subcellularLocation>
        <location evidence="1">Endomembrane system</location>
        <topology evidence="1">Multi-pass membrane protein</topology>
    </subcellularLocation>
</comment>
<reference evidence="8" key="3">
    <citation type="submission" date="2025-09" db="UniProtKB">
        <authorList>
            <consortium name="Ensembl"/>
        </authorList>
    </citation>
    <scope>IDENTIFICATION</scope>
</reference>
<dbReference type="PANTHER" id="PTHR43826">
    <property type="entry name" value="GLUCOSE-6-PHOSPHATE EXCHANGER SLC37A4"/>
    <property type="match status" value="1"/>
</dbReference>
<dbReference type="InParanoid" id="M3XKP9"/>
<dbReference type="SUPFAM" id="SSF103473">
    <property type="entry name" value="MFS general substrate transporter"/>
    <property type="match status" value="1"/>
</dbReference>
<dbReference type="GO" id="GO:0048545">
    <property type="term" value="P:response to steroid hormone"/>
    <property type="evidence" value="ECO:0007669"/>
    <property type="project" value="Ensembl"/>
</dbReference>
<evidence type="ECO:0000256" key="1">
    <source>
        <dbReference type="ARBA" id="ARBA00004127"/>
    </source>
</evidence>
<keyword evidence="5 6" id="KW-0472">Membrane</keyword>
<dbReference type="GO" id="GO:0061513">
    <property type="term" value="F:glucose 6-phosphate:phosphate antiporter activity"/>
    <property type="evidence" value="ECO:0007669"/>
    <property type="project" value="TreeGrafter"/>
</dbReference>
<evidence type="ECO:0000256" key="6">
    <source>
        <dbReference type="SAM" id="Phobius"/>
    </source>
</evidence>
<dbReference type="InterPro" id="IPR020846">
    <property type="entry name" value="MFS_dom"/>
</dbReference>
<dbReference type="AlphaFoldDB" id="M3XKP9"/>
<dbReference type="FunCoup" id="M3XKP9">
    <property type="interactions" value="87"/>
</dbReference>
<feature type="transmembrane region" description="Helical" evidence="6">
    <location>
        <begin position="141"/>
        <end position="165"/>
    </location>
</feature>
<feature type="transmembrane region" description="Helical" evidence="6">
    <location>
        <begin position="268"/>
        <end position="287"/>
    </location>
</feature>
<dbReference type="PROSITE" id="PS00942">
    <property type="entry name" value="GLPT"/>
    <property type="match status" value="1"/>
</dbReference>
<feature type="transmembrane region" description="Helical" evidence="6">
    <location>
        <begin position="229"/>
        <end position="247"/>
    </location>
</feature>
<feature type="transmembrane region" description="Helical" evidence="6">
    <location>
        <begin position="307"/>
        <end position="326"/>
    </location>
</feature>
<evidence type="ECO:0000256" key="4">
    <source>
        <dbReference type="ARBA" id="ARBA00022989"/>
    </source>
</evidence>
<feature type="domain" description="Major facilitator superfamily (MFS) profile" evidence="7">
    <location>
        <begin position="17"/>
        <end position="441"/>
    </location>
</feature>
<dbReference type="PROSITE" id="PS50850">
    <property type="entry name" value="MFS"/>
    <property type="match status" value="1"/>
</dbReference>
<reference evidence="8" key="2">
    <citation type="submission" date="2025-08" db="UniProtKB">
        <authorList>
            <consortium name="Ensembl"/>
        </authorList>
    </citation>
    <scope>IDENTIFICATION</scope>
</reference>
<evidence type="ECO:0000313" key="9">
    <source>
        <dbReference type="Proteomes" id="UP000008672"/>
    </source>
</evidence>
<proteinExistence type="inferred from homology"/>
<evidence type="ECO:0000313" key="8">
    <source>
        <dbReference type="Ensembl" id="ENSLACP00000023305.1"/>
    </source>
</evidence>
<dbReference type="Proteomes" id="UP000008672">
    <property type="component" value="Unassembled WGS sequence"/>
</dbReference>
<sequence length="441" mass="48481">MTSTMSTLGYGYYRITVFLAMFIGYTLYYYHRKVFSFVMPSVMEEVKLDKDDLGLITSSIAAAYGISKFVSGILADNISASWLFSSGLLLVGIINVLFSWSSSVWTFTVLWFLNGLAQGFGWPPCAKVLRKWFEPSQFGTWWAVLSTSMNLAGFLGPIISTVMVMSYSWRTALSASGFICVGCAFLCLIFIKNEPTEVGLANMELGPKKSKKGSSEDDSTVMELLTSPYLWLLSFGYLVMFGVKTCCSDWGQLFLMQEKGHSALMGTSYMSALEFGGLIGTVASGYLTDRAMAREGVKSHGSPRHKLLLAMMMGVVLSVYLFRVTVTPDSSQFWILFLGASIGLCSYGPVALFGMLSIECAPLNLSGTSHAVVALMANALHPKLSSRCLPEPLFPRGLRLTGIRSWTRTKNSTALKTGKTLAGRESALLHCDQSIWRARWI</sequence>
<dbReference type="OMA" id="NAWFQGW"/>
<feature type="transmembrane region" description="Helical" evidence="6">
    <location>
        <begin position="80"/>
        <end position="97"/>
    </location>
</feature>
<protein>
    <submittedName>
        <fullName evidence="8">Solute carrier family 37 member 4</fullName>
    </submittedName>
</protein>
<dbReference type="Pfam" id="PF07690">
    <property type="entry name" value="MFS_1"/>
    <property type="match status" value="1"/>
</dbReference>
<feature type="transmembrane region" description="Helical" evidence="6">
    <location>
        <begin position="12"/>
        <end position="31"/>
    </location>
</feature>
<name>M3XKP9_LATCH</name>
<feature type="transmembrane region" description="Helical" evidence="6">
    <location>
        <begin position="52"/>
        <end position="74"/>
    </location>
</feature>
<dbReference type="PANTHER" id="PTHR43826:SF3">
    <property type="entry name" value="GLUCOSE-6-PHOSPHATE EXCHANGER SLC37A4"/>
    <property type="match status" value="1"/>
</dbReference>
<keyword evidence="4 6" id="KW-1133">Transmembrane helix</keyword>
<dbReference type="Ensembl" id="ENSLACT00000026106.1">
    <property type="protein sequence ID" value="ENSLACP00000023305.1"/>
    <property type="gene ID" value="ENSLACG00000017569.2"/>
</dbReference>
<evidence type="ECO:0000256" key="3">
    <source>
        <dbReference type="ARBA" id="ARBA00022692"/>
    </source>
</evidence>
<dbReference type="GO" id="GO:0035435">
    <property type="term" value="P:phosphate ion transmembrane transport"/>
    <property type="evidence" value="ECO:0007669"/>
    <property type="project" value="TreeGrafter"/>
</dbReference>
<dbReference type="PIRSF" id="PIRSF002808">
    <property type="entry name" value="Hexose_phosphate_transp"/>
    <property type="match status" value="1"/>
</dbReference>
<dbReference type="InterPro" id="IPR011701">
    <property type="entry name" value="MFS"/>
</dbReference>
<dbReference type="eggNOG" id="KOG2533">
    <property type="taxonomic scope" value="Eukaryota"/>
</dbReference>
<dbReference type="EMBL" id="AFYH01011851">
    <property type="status" value="NOT_ANNOTATED_CDS"/>
    <property type="molecule type" value="Genomic_DNA"/>
</dbReference>
<gene>
    <name evidence="8" type="primary">SLC37A4</name>
</gene>
<dbReference type="FunFam" id="1.20.1250.20:FF:000111">
    <property type="entry name" value="Solute carrier family 37 member 4"/>
    <property type="match status" value="1"/>
</dbReference>